<keyword evidence="1" id="KW-1133">Transmembrane helix</keyword>
<dbReference type="Gene3D" id="1.20.1250.20">
    <property type="entry name" value="MFS general substrate transporter like domains"/>
    <property type="match status" value="1"/>
</dbReference>
<evidence type="ECO:0000256" key="1">
    <source>
        <dbReference type="SAM" id="Phobius"/>
    </source>
</evidence>
<evidence type="ECO:0000313" key="2">
    <source>
        <dbReference type="EMBL" id="KAF6025313.1"/>
    </source>
</evidence>
<name>A0A7J7JHN6_BUGNE</name>
<evidence type="ECO:0000313" key="3">
    <source>
        <dbReference type="Proteomes" id="UP000593567"/>
    </source>
</evidence>
<dbReference type="EMBL" id="VXIV02002474">
    <property type="protein sequence ID" value="KAF6025313.1"/>
    <property type="molecule type" value="Genomic_DNA"/>
</dbReference>
<organism evidence="2 3">
    <name type="scientific">Bugula neritina</name>
    <name type="common">Brown bryozoan</name>
    <name type="synonym">Sertularia neritina</name>
    <dbReference type="NCBI Taxonomy" id="10212"/>
    <lineage>
        <taxon>Eukaryota</taxon>
        <taxon>Metazoa</taxon>
        <taxon>Spiralia</taxon>
        <taxon>Lophotrochozoa</taxon>
        <taxon>Bryozoa</taxon>
        <taxon>Gymnolaemata</taxon>
        <taxon>Cheilostomatida</taxon>
        <taxon>Flustrina</taxon>
        <taxon>Buguloidea</taxon>
        <taxon>Bugulidae</taxon>
        <taxon>Bugula</taxon>
    </lineage>
</organism>
<dbReference type="Proteomes" id="UP000593567">
    <property type="component" value="Unassembled WGS sequence"/>
</dbReference>
<reference evidence="2" key="1">
    <citation type="submission" date="2020-06" db="EMBL/GenBank/DDBJ databases">
        <title>Draft genome of Bugula neritina, a colonial animal packing powerful symbionts and potential medicines.</title>
        <authorList>
            <person name="Rayko M."/>
        </authorList>
    </citation>
    <scope>NUCLEOTIDE SEQUENCE [LARGE SCALE GENOMIC DNA]</scope>
    <source>
        <strain evidence="2">Kwan_BN1</strain>
    </source>
</reference>
<dbReference type="InterPro" id="IPR036259">
    <property type="entry name" value="MFS_trans_sf"/>
</dbReference>
<accession>A0A7J7JHN6</accession>
<gene>
    <name evidence="2" type="ORF">EB796_016368</name>
</gene>
<keyword evidence="3" id="KW-1185">Reference proteome</keyword>
<dbReference type="AlphaFoldDB" id="A0A7J7JHN6"/>
<feature type="transmembrane region" description="Helical" evidence="1">
    <location>
        <begin position="49"/>
        <end position="68"/>
    </location>
</feature>
<proteinExistence type="predicted"/>
<protein>
    <submittedName>
        <fullName evidence="2">Uncharacterized protein</fullName>
    </submittedName>
</protein>
<keyword evidence="1" id="KW-0472">Membrane</keyword>
<sequence>MNMQGLMTGLLWFVTGGVGSLLGLALPKIFTGLKVWDDSLDINCTRLDYYFYGLSVLLAIYSVVFVIISKSCNLQIGRIKEQAPWIEMLNHE</sequence>
<keyword evidence="1" id="KW-0812">Transmembrane</keyword>
<comment type="caution">
    <text evidence="2">The sequence shown here is derived from an EMBL/GenBank/DDBJ whole genome shotgun (WGS) entry which is preliminary data.</text>
</comment>